<dbReference type="EC" id="4.2.1.49" evidence="3 10"/>
<dbReference type="AlphaFoldDB" id="A0A074JYV9"/>
<evidence type="ECO:0000256" key="4">
    <source>
        <dbReference type="ARBA" id="ARBA00022808"/>
    </source>
</evidence>
<dbReference type="NCBIfam" id="NF003820">
    <property type="entry name" value="PRK05414.1"/>
    <property type="match status" value="1"/>
</dbReference>
<comment type="caution">
    <text evidence="10">Lacks conserved residue(s) required for the propagation of feature annotation.</text>
</comment>
<dbReference type="FunFam" id="3.40.50.10730:FF:000001">
    <property type="entry name" value="Urocanate hydratase"/>
    <property type="match status" value="1"/>
</dbReference>
<dbReference type="GO" id="GO:0019557">
    <property type="term" value="P:L-histidine catabolic process to glutamate and formate"/>
    <property type="evidence" value="ECO:0007669"/>
    <property type="project" value="UniProtKB-UniPathway"/>
</dbReference>
<comment type="similarity">
    <text evidence="2 10">Belongs to the urocanase family.</text>
</comment>
<dbReference type="UniPathway" id="UPA00379">
    <property type="reaction ID" value="UER00550"/>
</dbReference>
<dbReference type="OrthoDB" id="9764874at2"/>
<comment type="subcellular location">
    <subcellularLocation>
        <location evidence="10">Cytoplasm</location>
    </subcellularLocation>
</comment>
<evidence type="ECO:0000256" key="2">
    <source>
        <dbReference type="ARBA" id="ARBA00007578"/>
    </source>
</evidence>
<evidence type="ECO:0000313" key="14">
    <source>
        <dbReference type="EMBL" id="KEO60753.1"/>
    </source>
</evidence>
<reference evidence="14 15" key="1">
    <citation type="journal article" date="2015" name="Antonie Van Leeuwenhoek">
        <title>Thioclava indica sp. nov., isolated from surface seawater of the Indian Ocean.</title>
        <authorList>
            <person name="Liu Y."/>
            <person name="Lai Q."/>
            <person name="Du J."/>
            <person name="Xu H."/>
            <person name="Jiang L."/>
            <person name="Shao Z."/>
        </authorList>
    </citation>
    <scope>NUCLEOTIDE SEQUENCE [LARGE SCALE GENOMIC DNA]</scope>
    <source>
        <strain evidence="14 15">DT23-4</strain>
    </source>
</reference>
<feature type="binding site" evidence="10">
    <location>
        <begin position="273"/>
        <end position="274"/>
    </location>
    <ligand>
        <name>NAD(+)</name>
        <dbReference type="ChEBI" id="CHEBI:57540"/>
    </ligand>
</feature>
<comment type="catalytic activity">
    <reaction evidence="8 10">
        <text>4-imidazolone-5-propanoate = trans-urocanate + H2O</text>
        <dbReference type="Rhea" id="RHEA:13101"/>
        <dbReference type="ChEBI" id="CHEBI:15377"/>
        <dbReference type="ChEBI" id="CHEBI:17771"/>
        <dbReference type="ChEBI" id="CHEBI:77893"/>
        <dbReference type="EC" id="4.2.1.49"/>
    </reaction>
</comment>
<evidence type="ECO:0000256" key="9">
    <source>
        <dbReference type="ARBA" id="ARBA00056569"/>
    </source>
</evidence>
<keyword evidence="5 10" id="KW-0520">NAD</keyword>
<dbReference type="InterPro" id="IPR055351">
    <property type="entry name" value="Urocanase"/>
</dbReference>
<keyword evidence="10" id="KW-0963">Cytoplasm</keyword>
<dbReference type="Gene3D" id="3.40.1770.10">
    <property type="entry name" value="Urocanase superfamily"/>
    <property type="match status" value="1"/>
</dbReference>
<feature type="binding site" evidence="10">
    <location>
        <position position="130"/>
    </location>
    <ligand>
        <name>NAD(+)</name>
        <dbReference type="ChEBI" id="CHEBI:57540"/>
    </ligand>
</feature>
<comment type="pathway">
    <text evidence="1 10">Amino-acid degradation; L-histidine degradation into L-glutamate; N-formimidoyl-L-glutamate from L-histidine: step 2/3.</text>
</comment>
<dbReference type="InterPro" id="IPR035400">
    <property type="entry name" value="Urocanase_N"/>
</dbReference>
<dbReference type="GO" id="GO:0016153">
    <property type="term" value="F:urocanate hydratase activity"/>
    <property type="evidence" value="ECO:0007669"/>
    <property type="project" value="UniProtKB-UniRule"/>
</dbReference>
<dbReference type="EMBL" id="AUNB01000015">
    <property type="protein sequence ID" value="KEO60753.1"/>
    <property type="molecule type" value="Genomic_DNA"/>
</dbReference>
<accession>A0A074JYV9</accession>
<feature type="binding site" evidence="10">
    <location>
        <begin position="242"/>
        <end position="243"/>
    </location>
    <ligand>
        <name>NAD(+)</name>
        <dbReference type="ChEBI" id="CHEBI:57540"/>
    </ligand>
</feature>
<feature type="domain" description="Urocanase N-terminal" evidence="12">
    <location>
        <begin position="15"/>
        <end position="137"/>
    </location>
</feature>
<evidence type="ECO:0000259" key="11">
    <source>
        <dbReference type="Pfam" id="PF01175"/>
    </source>
</evidence>
<dbReference type="Pfam" id="PF17392">
    <property type="entry name" value="Urocanase_C"/>
    <property type="match status" value="1"/>
</dbReference>
<feature type="active site" evidence="10">
    <location>
        <position position="410"/>
    </location>
</feature>
<dbReference type="Pfam" id="PF01175">
    <property type="entry name" value="Urocanase"/>
    <property type="match status" value="1"/>
</dbReference>
<dbReference type="InterPro" id="IPR036190">
    <property type="entry name" value="Urocanase_sf"/>
</dbReference>
<dbReference type="Pfam" id="PF17391">
    <property type="entry name" value="Urocanase_N"/>
    <property type="match status" value="1"/>
</dbReference>
<comment type="cofactor">
    <cofactor evidence="10">
        <name>NAD(+)</name>
        <dbReference type="ChEBI" id="CHEBI:57540"/>
    </cofactor>
    <text evidence="10">Binds 1 NAD(+) per subunit.</text>
</comment>
<dbReference type="NCBIfam" id="TIGR01228">
    <property type="entry name" value="hutU"/>
    <property type="match status" value="1"/>
</dbReference>
<dbReference type="InterPro" id="IPR038364">
    <property type="entry name" value="Urocanase_central_sf"/>
</dbReference>
<evidence type="ECO:0000256" key="7">
    <source>
        <dbReference type="ARBA" id="ARBA00031640"/>
    </source>
</evidence>
<keyword evidence="6 10" id="KW-0456">Lyase</keyword>
<evidence type="ECO:0000256" key="5">
    <source>
        <dbReference type="ARBA" id="ARBA00023027"/>
    </source>
</evidence>
<dbReference type="InterPro" id="IPR023636">
    <property type="entry name" value="Urocanase_CS"/>
</dbReference>
<evidence type="ECO:0000256" key="8">
    <source>
        <dbReference type="ARBA" id="ARBA00047623"/>
    </source>
</evidence>
<dbReference type="PIRSF" id="PIRSF001423">
    <property type="entry name" value="Urocanate_hydrat"/>
    <property type="match status" value="1"/>
</dbReference>
<evidence type="ECO:0000259" key="12">
    <source>
        <dbReference type="Pfam" id="PF17391"/>
    </source>
</evidence>
<keyword evidence="4 10" id="KW-0369">Histidine metabolism</keyword>
<protein>
    <recommendedName>
        <fullName evidence="3 10">Urocanate hydratase</fullName>
        <shortName evidence="10">Urocanase</shortName>
        <ecNumber evidence="3 10">4.2.1.49</ecNumber>
    </recommendedName>
    <alternativeName>
        <fullName evidence="7 10">Imidazolonepropionate hydrolase</fullName>
    </alternativeName>
</protein>
<name>A0A074JYV9_9RHOB</name>
<keyword evidence="15" id="KW-1185">Reference proteome</keyword>
<dbReference type="PANTHER" id="PTHR12216:SF4">
    <property type="entry name" value="UROCANATE HYDRATASE"/>
    <property type="match status" value="1"/>
</dbReference>
<gene>
    <name evidence="10" type="primary">hutU</name>
    <name evidence="14" type="ORF">DT23_12370</name>
</gene>
<feature type="domain" description="Urocanase C-terminal" evidence="13">
    <location>
        <begin position="351"/>
        <end position="545"/>
    </location>
</feature>
<feature type="binding site" evidence="10">
    <location>
        <begin position="263"/>
        <end position="267"/>
    </location>
    <ligand>
        <name>NAD(+)</name>
        <dbReference type="ChEBI" id="CHEBI:57540"/>
    </ligand>
</feature>
<dbReference type="Gene3D" id="3.40.50.10730">
    <property type="entry name" value="Urocanase like domains"/>
    <property type="match status" value="1"/>
</dbReference>
<comment type="caution">
    <text evidence="14">The sequence shown here is derived from an EMBL/GenBank/DDBJ whole genome shotgun (WGS) entry which is preliminary data.</text>
</comment>
<dbReference type="eggNOG" id="COG2987">
    <property type="taxonomic scope" value="Bacteria"/>
</dbReference>
<organism evidence="14 15">
    <name type="scientific">Thioclava indica</name>
    <dbReference type="NCBI Taxonomy" id="1353528"/>
    <lineage>
        <taxon>Bacteria</taxon>
        <taxon>Pseudomonadati</taxon>
        <taxon>Pseudomonadota</taxon>
        <taxon>Alphaproteobacteria</taxon>
        <taxon>Rhodobacterales</taxon>
        <taxon>Paracoccaceae</taxon>
        <taxon>Thioclava</taxon>
    </lineage>
</organism>
<feature type="binding site" evidence="10">
    <location>
        <position position="322"/>
    </location>
    <ligand>
        <name>NAD(+)</name>
        <dbReference type="ChEBI" id="CHEBI:57540"/>
    </ligand>
</feature>
<dbReference type="PANTHER" id="PTHR12216">
    <property type="entry name" value="UROCANATE HYDRATASE"/>
    <property type="match status" value="1"/>
</dbReference>
<dbReference type="InterPro" id="IPR035401">
    <property type="entry name" value="Urocanase_C"/>
</dbReference>
<dbReference type="RefSeq" id="WP_038129063.1">
    <property type="nucleotide sequence ID" value="NZ_AUNB01000015.1"/>
</dbReference>
<evidence type="ECO:0000256" key="6">
    <source>
        <dbReference type="ARBA" id="ARBA00023239"/>
    </source>
</evidence>
<feature type="domain" description="Urocanase Rossmann-like" evidence="11">
    <location>
        <begin position="140"/>
        <end position="348"/>
    </location>
</feature>
<dbReference type="GO" id="GO:0005737">
    <property type="term" value="C:cytoplasm"/>
    <property type="evidence" value="ECO:0007669"/>
    <property type="project" value="UniProtKB-SubCell"/>
</dbReference>
<sequence>MSDPRKNTRDVFPATGTELTAKSWLTEAPLRMLMNNLHPDVAENPHELVVYGGIGRAARTWKDYDLIVESLRNLEEDQTLMVQSGKPVGVFQTHKDAPRVLIANSNLVPHWATWDHFNELDKKGLAMYGQMTAGSWIYIGSQGIVQGTYETFVEAGRQHYNGDLTGKWVLTGGLGGMGGAQPLAAVMAGACCLAVECNPDSIDFRLRTRYVDERADTLDEALEMIERWTAAGEAKSVGLLGNAADVFAEIAARGVRPDMVTDQTSAHDPINGYLPQGWTMAQWKEKRESDPKAVEKAARASMKVHVQAMIDLQKMGIPTFDYGNNIRQVALDEGLENAFDFPGFVPAYIRPLFCRGIGPFRWAALSGDPEDIYKTDAKVKEILSEDKHLHNWLDMAKDRIEFQGLPARICWVGLGVRHKLGLAFNEMVRNGELSAPIVIGRDHLDSGSVASPNRETESMKDGSDAVSDWPLLNALLNTASGATWVSLHHGGGVGMGFSQHSGMVICCDGTEDADRRIARVLWNDPATGVMRHADAGYDEALDCARENGLNLPGIL</sequence>
<evidence type="ECO:0000256" key="10">
    <source>
        <dbReference type="HAMAP-Rule" id="MF_00577"/>
    </source>
</evidence>
<dbReference type="STRING" id="1353528.DT23_12370"/>
<comment type="function">
    <text evidence="9 10">Catalyzes the conversion of urocanate to 4-imidazolone-5-propionate.</text>
</comment>
<dbReference type="Proteomes" id="UP000027471">
    <property type="component" value="Unassembled WGS sequence"/>
</dbReference>
<proteinExistence type="inferred from homology"/>
<dbReference type="HAMAP" id="MF_00577">
    <property type="entry name" value="HutU"/>
    <property type="match status" value="1"/>
</dbReference>
<dbReference type="GO" id="GO:0019556">
    <property type="term" value="P:L-histidine catabolic process to glutamate and formamide"/>
    <property type="evidence" value="ECO:0007669"/>
    <property type="project" value="UniProtKB-UniPathway"/>
</dbReference>
<evidence type="ECO:0000256" key="3">
    <source>
        <dbReference type="ARBA" id="ARBA00011992"/>
    </source>
</evidence>
<dbReference type="InterPro" id="IPR023637">
    <property type="entry name" value="Urocanase-like"/>
</dbReference>
<dbReference type="PROSITE" id="PS01233">
    <property type="entry name" value="UROCANASE"/>
    <property type="match status" value="1"/>
</dbReference>
<feature type="binding site" evidence="10">
    <location>
        <begin position="52"/>
        <end position="53"/>
    </location>
    <ligand>
        <name>NAD(+)</name>
        <dbReference type="ChEBI" id="CHEBI:57540"/>
    </ligand>
</feature>
<evidence type="ECO:0000259" key="13">
    <source>
        <dbReference type="Pfam" id="PF17392"/>
    </source>
</evidence>
<evidence type="ECO:0000256" key="1">
    <source>
        <dbReference type="ARBA" id="ARBA00004794"/>
    </source>
</evidence>
<evidence type="ECO:0000313" key="15">
    <source>
        <dbReference type="Proteomes" id="UP000027471"/>
    </source>
</evidence>
<feature type="binding site" evidence="10">
    <location>
        <position position="492"/>
    </location>
    <ligand>
        <name>NAD(+)</name>
        <dbReference type="ChEBI" id="CHEBI:57540"/>
    </ligand>
</feature>
<feature type="binding site" evidence="10">
    <location>
        <position position="196"/>
    </location>
    <ligand>
        <name>NAD(+)</name>
        <dbReference type="ChEBI" id="CHEBI:57540"/>
    </ligand>
</feature>
<dbReference type="InterPro" id="IPR035085">
    <property type="entry name" value="Urocanase_Rossmann-like"/>
</dbReference>
<feature type="binding site" evidence="10">
    <location>
        <begin position="176"/>
        <end position="178"/>
    </location>
    <ligand>
        <name>NAD(+)</name>
        <dbReference type="ChEBI" id="CHEBI:57540"/>
    </ligand>
</feature>
<dbReference type="SUPFAM" id="SSF111326">
    <property type="entry name" value="Urocanase"/>
    <property type="match status" value="1"/>
</dbReference>